<dbReference type="InterPro" id="IPR019399">
    <property type="entry name" value="Parkin_co-regulated_protein"/>
</dbReference>
<evidence type="ECO:0000256" key="1">
    <source>
        <dbReference type="SAM" id="MobiDB-lite"/>
    </source>
</evidence>
<evidence type="ECO:0000313" key="2">
    <source>
        <dbReference type="EMBL" id="GAX80792.1"/>
    </source>
</evidence>
<dbReference type="STRING" id="1157962.A0A250XD30"/>
<proteinExistence type="predicted"/>
<feature type="region of interest" description="Disordered" evidence="1">
    <location>
        <begin position="1"/>
        <end position="24"/>
    </location>
</feature>
<gene>
    <name evidence="2" type="ORF">CEUSTIGMA_g8228.t1</name>
</gene>
<dbReference type="Pfam" id="PF10274">
    <property type="entry name" value="ParcG"/>
    <property type="match status" value="1"/>
</dbReference>
<name>A0A250XD30_9CHLO</name>
<feature type="compositionally biased region" description="Polar residues" evidence="1">
    <location>
        <begin position="9"/>
        <end position="24"/>
    </location>
</feature>
<evidence type="ECO:0000313" key="3">
    <source>
        <dbReference type="Proteomes" id="UP000232323"/>
    </source>
</evidence>
<dbReference type="GO" id="GO:0051879">
    <property type="term" value="F:Hsp90 protein binding"/>
    <property type="evidence" value="ECO:0007669"/>
    <property type="project" value="TreeGrafter"/>
</dbReference>
<organism evidence="2 3">
    <name type="scientific">Chlamydomonas eustigma</name>
    <dbReference type="NCBI Taxonomy" id="1157962"/>
    <lineage>
        <taxon>Eukaryota</taxon>
        <taxon>Viridiplantae</taxon>
        <taxon>Chlorophyta</taxon>
        <taxon>core chlorophytes</taxon>
        <taxon>Chlorophyceae</taxon>
        <taxon>CS clade</taxon>
        <taxon>Chlamydomonadales</taxon>
        <taxon>Chlamydomonadaceae</taxon>
        <taxon>Chlamydomonas</taxon>
    </lineage>
</organism>
<accession>A0A250XD30</accession>
<protein>
    <submittedName>
        <fullName evidence="2">Uncharacterized protein</fullName>
    </submittedName>
</protein>
<dbReference type="PANTHER" id="PTHR21207">
    <property type="entry name" value="PARKIN COREGULATED GENE PROTEIN PARK2 COREGULATED"/>
    <property type="match status" value="1"/>
</dbReference>
<dbReference type="PANTHER" id="PTHR21207:SF2">
    <property type="entry name" value="PARKIN COREGULATED GENE PROTEIN"/>
    <property type="match status" value="1"/>
</dbReference>
<dbReference type="AlphaFoldDB" id="A0A250XD30"/>
<keyword evidence="3" id="KW-1185">Reference proteome</keyword>
<dbReference type="EMBL" id="BEGY01000057">
    <property type="protein sequence ID" value="GAX80792.1"/>
    <property type="molecule type" value="Genomic_DNA"/>
</dbReference>
<dbReference type="GO" id="GO:0030544">
    <property type="term" value="F:Hsp70 protein binding"/>
    <property type="evidence" value="ECO:0007669"/>
    <property type="project" value="TreeGrafter"/>
</dbReference>
<sequence length="404" mass="45417">MAEHVYRGSNGNISPVGNDIAQPSISDEPKLALTMPDRKTQRHDAIEGWKSASLKRSFNLVRPSTAPLGLRGVPKVSPKAPNLSPPRVFGKLSLFDAEIDKEAHSYLGPKVLRDMGEPRLGFALQSPDNFLKVGDGQSLRTRVAMKELLKKYPVNRDPPFRKGTGGVRLSWQSVPMAASLFRYLYDNGTIDFISMRWTNTGNEAVWGCKEKSGRVHWGQRPVDVEIARWLPIFLEGIREYQEPYRFLAIMGSHDLIEEASQGHGRLLQCAADLVPPLKKALDSREPSAVTVAVELMKNVLKADPEVGRVWIRYLGQFSQPLNLFLSRGYWVDMGYADMRQVKMIKTSINELLVQMHASGGNTATSLFRRYMRVDPPVTDQAMKSLRKKAEEKPGFGPWKPYTLI</sequence>
<dbReference type="OrthoDB" id="5954824at2759"/>
<comment type="caution">
    <text evidence="2">The sequence shown here is derived from an EMBL/GenBank/DDBJ whole genome shotgun (WGS) entry which is preliminary data.</text>
</comment>
<reference evidence="2 3" key="1">
    <citation type="submission" date="2017-08" db="EMBL/GenBank/DDBJ databases">
        <title>Acidophilic green algal genome provides insights into adaptation to an acidic environment.</title>
        <authorList>
            <person name="Hirooka S."/>
            <person name="Hirose Y."/>
            <person name="Kanesaki Y."/>
            <person name="Higuchi S."/>
            <person name="Fujiwara T."/>
            <person name="Onuma R."/>
            <person name="Era A."/>
            <person name="Ohbayashi R."/>
            <person name="Uzuka A."/>
            <person name="Nozaki H."/>
            <person name="Yoshikawa H."/>
            <person name="Miyagishima S.Y."/>
        </authorList>
    </citation>
    <scope>NUCLEOTIDE SEQUENCE [LARGE SCALE GENOMIC DNA]</scope>
    <source>
        <strain evidence="2 3">NIES-2499</strain>
    </source>
</reference>
<dbReference type="Proteomes" id="UP000232323">
    <property type="component" value="Unassembled WGS sequence"/>
</dbReference>